<dbReference type="SUPFAM" id="SSF53335">
    <property type="entry name" value="S-adenosyl-L-methionine-dependent methyltransferases"/>
    <property type="match status" value="1"/>
</dbReference>
<keyword evidence="3" id="KW-1185">Reference proteome</keyword>
<dbReference type="GO" id="GO:0032259">
    <property type="term" value="P:methylation"/>
    <property type="evidence" value="ECO:0007669"/>
    <property type="project" value="UniProtKB-KW"/>
</dbReference>
<dbReference type="STRING" id="341454.A0A4S2N3U2"/>
<gene>
    <name evidence="2" type="ORF">EX30DRAFT_92037</name>
</gene>
<feature type="region of interest" description="Disordered" evidence="1">
    <location>
        <begin position="1"/>
        <end position="29"/>
    </location>
</feature>
<dbReference type="PANTHER" id="PTHR43591:SF24">
    <property type="entry name" value="2-METHOXY-6-POLYPRENYL-1,4-BENZOQUINOL METHYLASE, MITOCHONDRIAL"/>
    <property type="match status" value="1"/>
</dbReference>
<protein>
    <submittedName>
        <fullName evidence="2">Methyltransferase</fullName>
    </submittedName>
</protein>
<organism evidence="2 3">
    <name type="scientific">Ascodesmis nigricans</name>
    <dbReference type="NCBI Taxonomy" id="341454"/>
    <lineage>
        <taxon>Eukaryota</taxon>
        <taxon>Fungi</taxon>
        <taxon>Dikarya</taxon>
        <taxon>Ascomycota</taxon>
        <taxon>Pezizomycotina</taxon>
        <taxon>Pezizomycetes</taxon>
        <taxon>Pezizales</taxon>
        <taxon>Ascodesmidaceae</taxon>
        <taxon>Ascodesmis</taxon>
    </lineage>
</organism>
<keyword evidence="2" id="KW-0808">Transferase</keyword>
<dbReference type="EMBL" id="ML220113">
    <property type="protein sequence ID" value="TGZ83807.1"/>
    <property type="molecule type" value="Genomic_DNA"/>
</dbReference>
<evidence type="ECO:0000313" key="2">
    <source>
        <dbReference type="EMBL" id="TGZ83807.1"/>
    </source>
</evidence>
<evidence type="ECO:0000313" key="3">
    <source>
        <dbReference type="Proteomes" id="UP000298138"/>
    </source>
</evidence>
<dbReference type="InterPro" id="IPR029063">
    <property type="entry name" value="SAM-dependent_MTases_sf"/>
</dbReference>
<dbReference type="CDD" id="cd02440">
    <property type="entry name" value="AdoMet_MTases"/>
    <property type="match status" value="1"/>
</dbReference>
<dbReference type="Proteomes" id="UP000298138">
    <property type="component" value="Unassembled WGS sequence"/>
</dbReference>
<dbReference type="AlphaFoldDB" id="A0A4S2N3U2"/>
<proteinExistence type="predicted"/>
<feature type="compositionally biased region" description="Acidic residues" evidence="1">
    <location>
        <begin position="19"/>
        <end position="29"/>
    </location>
</feature>
<sequence>MATNVPEAVANDLNPGPIEAEDAATSDWDEESIASSTQSLTESILDHIYQGGRRYHRKSKEQYFLPSDDTEQDRLDMIHEMHLELLNRRLTMTKLTEDPGNVLDCGCGTGIWALDFGNEHPGSQVVGLDLAPIQPGWTAPNVKFELDDLEKEWTYAPNHFNFIHSRHLAVSIKDWPKYLRQMYYHAAPGANIEVVEYNMDKMLCDDGTMPENSAYHTYTDALQSSLQKLGIDGGYHATDYKRMMQEAGFVDVNIYAFKIPIGIWTRNPKLKKIGFIFYHIATTGAEAHAYSLLTNVGGYSVENARKIIDDVVATFKRAKEHVYYMEYYITGRKPK</sequence>
<name>A0A4S2N3U2_9PEZI</name>
<dbReference type="Pfam" id="PF13489">
    <property type="entry name" value="Methyltransf_23"/>
    <property type="match status" value="1"/>
</dbReference>
<dbReference type="InParanoid" id="A0A4S2N3U2"/>
<dbReference type="GO" id="GO:0008168">
    <property type="term" value="F:methyltransferase activity"/>
    <property type="evidence" value="ECO:0007669"/>
    <property type="project" value="UniProtKB-KW"/>
</dbReference>
<evidence type="ECO:0000256" key="1">
    <source>
        <dbReference type="SAM" id="MobiDB-lite"/>
    </source>
</evidence>
<dbReference type="Gene3D" id="3.40.50.150">
    <property type="entry name" value="Vaccinia Virus protein VP39"/>
    <property type="match status" value="1"/>
</dbReference>
<keyword evidence="2" id="KW-0489">Methyltransferase</keyword>
<accession>A0A4S2N3U2</accession>
<reference evidence="2 3" key="1">
    <citation type="submission" date="2019-04" db="EMBL/GenBank/DDBJ databases">
        <title>Comparative genomics and transcriptomics to analyze fruiting body development in filamentous ascomycetes.</title>
        <authorList>
            <consortium name="DOE Joint Genome Institute"/>
            <person name="Lutkenhaus R."/>
            <person name="Traeger S."/>
            <person name="Breuer J."/>
            <person name="Kuo A."/>
            <person name="Lipzen A."/>
            <person name="Pangilinan J."/>
            <person name="Dilworth D."/>
            <person name="Sandor L."/>
            <person name="Poggeler S."/>
            <person name="Barry K."/>
            <person name="Grigoriev I.V."/>
            <person name="Nowrousian M."/>
        </authorList>
    </citation>
    <scope>NUCLEOTIDE SEQUENCE [LARGE SCALE GENOMIC DNA]</scope>
    <source>
        <strain evidence="2 3">CBS 389.68</strain>
    </source>
</reference>
<dbReference type="PANTHER" id="PTHR43591">
    <property type="entry name" value="METHYLTRANSFERASE"/>
    <property type="match status" value="1"/>
</dbReference>
<dbReference type="OrthoDB" id="8300214at2759"/>